<evidence type="ECO:0000313" key="2">
    <source>
        <dbReference type="EMBL" id="MFC5587325.1"/>
    </source>
</evidence>
<proteinExistence type="predicted"/>
<accession>A0ABW0TEI5</accession>
<name>A0ABW0TEI5_9BACL</name>
<dbReference type="PANTHER" id="PTHR11328">
    <property type="entry name" value="MAJOR FACILITATOR SUPERFAMILY DOMAIN-CONTAINING PROTEIN"/>
    <property type="match status" value="1"/>
</dbReference>
<keyword evidence="1" id="KW-0812">Transmembrane</keyword>
<keyword evidence="3" id="KW-1185">Reference proteome</keyword>
<feature type="transmembrane region" description="Helical" evidence="1">
    <location>
        <begin position="318"/>
        <end position="337"/>
    </location>
</feature>
<feature type="transmembrane region" description="Helical" evidence="1">
    <location>
        <begin position="255"/>
        <end position="279"/>
    </location>
</feature>
<comment type="caution">
    <text evidence="2">The sequence shown here is derived from an EMBL/GenBank/DDBJ whole genome shotgun (WGS) entry which is preliminary data.</text>
</comment>
<organism evidence="2 3">
    <name type="scientific">Sporosarcina soli</name>
    <dbReference type="NCBI Taxonomy" id="334736"/>
    <lineage>
        <taxon>Bacteria</taxon>
        <taxon>Bacillati</taxon>
        <taxon>Bacillota</taxon>
        <taxon>Bacilli</taxon>
        <taxon>Bacillales</taxon>
        <taxon>Caryophanaceae</taxon>
        <taxon>Sporosarcina</taxon>
    </lineage>
</organism>
<dbReference type="PANTHER" id="PTHR11328:SF24">
    <property type="entry name" value="MAJOR FACILITATOR SUPERFAMILY (MFS) PROFILE DOMAIN-CONTAINING PROTEIN"/>
    <property type="match status" value="1"/>
</dbReference>
<feature type="transmembrane region" description="Helical" evidence="1">
    <location>
        <begin position="64"/>
        <end position="82"/>
    </location>
</feature>
<keyword evidence="1" id="KW-1133">Transmembrane helix</keyword>
<keyword evidence="1" id="KW-0472">Membrane</keyword>
<protein>
    <submittedName>
        <fullName evidence="2">MFS transporter</fullName>
    </submittedName>
</protein>
<dbReference type="NCBIfam" id="TIGR00792">
    <property type="entry name" value="gph"/>
    <property type="match status" value="1"/>
</dbReference>
<feature type="transmembrane region" description="Helical" evidence="1">
    <location>
        <begin position="132"/>
        <end position="155"/>
    </location>
</feature>
<dbReference type="Proteomes" id="UP001596109">
    <property type="component" value="Unassembled WGS sequence"/>
</dbReference>
<dbReference type="CDD" id="cd17332">
    <property type="entry name" value="MFS_MelB_like"/>
    <property type="match status" value="1"/>
</dbReference>
<dbReference type="InterPro" id="IPR001927">
    <property type="entry name" value="Na/Gal_symport"/>
</dbReference>
<evidence type="ECO:0000256" key="1">
    <source>
        <dbReference type="SAM" id="Phobius"/>
    </source>
</evidence>
<dbReference type="SUPFAM" id="SSF103473">
    <property type="entry name" value="MFS general substrate transporter"/>
    <property type="match status" value="1"/>
</dbReference>
<dbReference type="RefSeq" id="WP_239391318.1">
    <property type="nucleotide sequence ID" value="NZ_JBHSNO010000001.1"/>
</dbReference>
<evidence type="ECO:0000313" key="3">
    <source>
        <dbReference type="Proteomes" id="UP001596109"/>
    </source>
</evidence>
<feature type="transmembrane region" description="Helical" evidence="1">
    <location>
        <begin position="428"/>
        <end position="453"/>
    </location>
</feature>
<feature type="transmembrane region" description="Helical" evidence="1">
    <location>
        <begin position="343"/>
        <end position="364"/>
    </location>
</feature>
<reference evidence="3" key="1">
    <citation type="journal article" date="2019" name="Int. J. Syst. Evol. Microbiol.">
        <title>The Global Catalogue of Microorganisms (GCM) 10K type strain sequencing project: providing services to taxonomists for standard genome sequencing and annotation.</title>
        <authorList>
            <consortium name="The Broad Institute Genomics Platform"/>
            <consortium name="The Broad Institute Genome Sequencing Center for Infectious Disease"/>
            <person name="Wu L."/>
            <person name="Ma J."/>
        </authorList>
    </citation>
    <scope>NUCLEOTIDE SEQUENCE [LARGE SCALE GENOMIC DNA]</scope>
    <source>
        <strain evidence="3">CGMCC 4.1434</strain>
    </source>
</reference>
<sequence>MQITESVKKVNSENAYIKTGPQPGFYKLERKEIIGYSLVDLAMNLVFQSILMFITFYYTDVYGLSAVQVSVMFLLSRFWDALNDPMMGALAERLNPKKGKYKPYILWGAIPYALMAILAFTVPDLGDIGKLIWAYLTYNLLNMAFTFIIQPYTALTTVMTADPNERTKLNSVRMTFAQSGGVIVALFIPYLTGFFGKNDLATGYQITVILLSIITAAILIYSYTTIKERIKSTSHLDPVKIKDIFIQLGTNRPSVVLFLLFVGVYGFNTIGSASGIYYMTYNAERFDLVGIFSLMNVLPSVIAVPFVPLLVRMIKKKNTVALGLLIAAIGSAMIYIIPVTEIALLMTAKGVASFGYGILMGILWSIIPDAVEYAEYNTGKRYPAVVYTTIGLGLKVAMTVGGVIPTWVLATVGYVPNATQSVDALNGILLIASVLPAAICVVTLIIFMLFYNLTEEKVEKIMSELAIRNQSQ</sequence>
<dbReference type="Pfam" id="PF13347">
    <property type="entry name" value="MFS_2"/>
    <property type="match status" value="1"/>
</dbReference>
<dbReference type="InterPro" id="IPR039672">
    <property type="entry name" value="MFS_2"/>
</dbReference>
<feature type="transmembrane region" description="Helical" evidence="1">
    <location>
        <begin position="385"/>
        <end position="408"/>
    </location>
</feature>
<dbReference type="InterPro" id="IPR036259">
    <property type="entry name" value="MFS_trans_sf"/>
</dbReference>
<gene>
    <name evidence="2" type="ORF">ACFPRA_00185</name>
</gene>
<feature type="transmembrane region" description="Helical" evidence="1">
    <location>
        <begin position="291"/>
        <end position="311"/>
    </location>
</feature>
<dbReference type="Gene3D" id="1.20.1250.20">
    <property type="entry name" value="MFS general substrate transporter like domains"/>
    <property type="match status" value="2"/>
</dbReference>
<feature type="transmembrane region" description="Helical" evidence="1">
    <location>
        <begin position="176"/>
        <end position="196"/>
    </location>
</feature>
<feature type="transmembrane region" description="Helical" evidence="1">
    <location>
        <begin position="103"/>
        <end position="120"/>
    </location>
</feature>
<feature type="transmembrane region" description="Helical" evidence="1">
    <location>
        <begin position="202"/>
        <end position="223"/>
    </location>
</feature>
<feature type="transmembrane region" description="Helical" evidence="1">
    <location>
        <begin position="33"/>
        <end position="58"/>
    </location>
</feature>
<dbReference type="EMBL" id="JBHSNO010000001">
    <property type="protein sequence ID" value="MFC5587325.1"/>
    <property type="molecule type" value="Genomic_DNA"/>
</dbReference>